<reference evidence="2 3" key="1">
    <citation type="submission" date="2024-03" db="EMBL/GenBank/DDBJ databases">
        <title>Novel Streptomyces species of biotechnological and ecological value are a feature of Machair soil.</title>
        <authorList>
            <person name="Prole J.R."/>
            <person name="Goodfellow M."/>
            <person name="Allenby N."/>
            <person name="Ward A.C."/>
        </authorList>
    </citation>
    <scope>NUCLEOTIDE SEQUENCE [LARGE SCALE GENOMIC DNA]</scope>
    <source>
        <strain evidence="2 3">MS1.HAVA.3</strain>
    </source>
</reference>
<protein>
    <recommendedName>
        <fullName evidence="4">DUF4034 domain-containing protein</fullName>
    </recommendedName>
</protein>
<evidence type="ECO:0000256" key="1">
    <source>
        <dbReference type="SAM" id="MobiDB-lite"/>
    </source>
</evidence>
<gene>
    <name evidence="2" type="ORF">WKI68_17770</name>
</gene>
<evidence type="ECO:0000313" key="2">
    <source>
        <dbReference type="EMBL" id="MEJ8642743.1"/>
    </source>
</evidence>
<accession>A0ABU8U6G6</accession>
<proteinExistence type="predicted"/>
<evidence type="ECO:0000313" key="3">
    <source>
        <dbReference type="Proteomes" id="UP001382904"/>
    </source>
</evidence>
<name>A0ABU8U6G6_9ACTN</name>
<evidence type="ECO:0008006" key="4">
    <source>
        <dbReference type="Google" id="ProtNLM"/>
    </source>
</evidence>
<feature type="region of interest" description="Disordered" evidence="1">
    <location>
        <begin position="369"/>
        <end position="392"/>
    </location>
</feature>
<keyword evidence="3" id="KW-1185">Reference proteome</keyword>
<sequence>MIGLYILGAVLLFGAFKFLRGVHLIRKAKRLEAEIGVLNAGTEAIKAGQKAEKAAAVVALGFVAEEDLDTENPAPVPAERTAVLEAVRSGDWEAAAAYIEAAGQDWHERMERVRPLALAAAEDDAWLLAWRAARPTDPTAALVDADTAIMVAWNVRGGQSGSRTTQEQFRLFRELLLKAQEAAHAAQRLADPADPTPYIVEQPIGQGLGYSHEQYRELWDQVVQRDPKVLWSHIAGLQYWCRKWRGSHELALAFARESAAAGKPGDLLTLLPLIAYFEQETDEEDLAAETYFKEPEIVAAVDAALLDLAAAGTITRGGAHPAHAGVPAVLAGPRRAGGRAVPPHRRVHRRPAVDVRGFAEAALPVRPRLGRGRDHAGPLIRAARGGPGESRPAPFRCASHKEANHVLVPPHARAPHA</sequence>
<organism evidence="2 3">
    <name type="scientific">Streptomyces caledonius</name>
    <dbReference type="NCBI Taxonomy" id="3134107"/>
    <lineage>
        <taxon>Bacteria</taxon>
        <taxon>Bacillati</taxon>
        <taxon>Actinomycetota</taxon>
        <taxon>Actinomycetes</taxon>
        <taxon>Kitasatosporales</taxon>
        <taxon>Streptomycetaceae</taxon>
        <taxon>Streptomyces</taxon>
    </lineage>
</organism>
<comment type="caution">
    <text evidence="2">The sequence shown here is derived from an EMBL/GenBank/DDBJ whole genome shotgun (WGS) entry which is preliminary data.</text>
</comment>
<dbReference type="Proteomes" id="UP001382904">
    <property type="component" value="Unassembled WGS sequence"/>
</dbReference>
<dbReference type="EMBL" id="JBBKAM010000002">
    <property type="protein sequence ID" value="MEJ8642743.1"/>
    <property type="molecule type" value="Genomic_DNA"/>
</dbReference>